<keyword evidence="7" id="KW-0472">Membrane</keyword>
<feature type="repeat" description="CSPG" evidence="5">
    <location>
        <begin position="1598"/>
        <end position="1694"/>
    </location>
</feature>
<evidence type="ECO:0000256" key="8">
    <source>
        <dbReference type="SAM" id="SignalP"/>
    </source>
</evidence>
<keyword evidence="7" id="KW-0812">Transmembrane</keyword>
<evidence type="ECO:0000313" key="11">
    <source>
        <dbReference type="Proteomes" id="UP001153620"/>
    </source>
</evidence>
<accession>A0A9N9WIW5</accession>
<name>A0A9N9WIW5_9DIPT</name>
<evidence type="ECO:0000256" key="5">
    <source>
        <dbReference type="PROSITE-ProRule" id="PRU01201"/>
    </source>
</evidence>
<dbReference type="PROSITE" id="PS50025">
    <property type="entry name" value="LAM_G_DOMAIN"/>
    <property type="match status" value="2"/>
</dbReference>
<dbReference type="InterPro" id="IPR039005">
    <property type="entry name" value="CSPG_rpt"/>
</dbReference>
<protein>
    <recommendedName>
        <fullName evidence="9">Laminin G domain-containing protein</fullName>
    </recommendedName>
</protein>
<evidence type="ECO:0000256" key="3">
    <source>
        <dbReference type="ARBA" id="ARBA00023180"/>
    </source>
</evidence>
<reference evidence="10" key="2">
    <citation type="submission" date="2022-10" db="EMBL/GenBank/DDBJ databases">
        <authorList>
            <consortium name="ENA_rothamsted_submissions"/>
            <consortium name="culmorum"/>
            <person name="King R."/>
        </authorList>
    </citation>
    <scope>NUCLEOTIDE SEQUENCE</scope>
</reference>
<feature type="domain" description="Laminin G" evidence="9">
    <location>
        <begin position="207"/>
        <end position="388"/>
    </location>
</feature>
<keyword evidence="1 8" id="KW-0732">Signal</keyword>
<comment type="caution">
    <text evidence="4">Lacks conserved residue(s) required for the propagation of feature annotation.</text>
</comment>
<evidence type="ECO:0000256" key="1">
    <source>
        <dbReference type="ARBA" id="ARBA00022729"/>
    </source>
</evidence>
<dbReference type="Pfam" id="PF16184">
    <property type="entry name" value="Cadherin_3"/>
    <property type="match status" value="10"/>
</dbReference>
<dbReference type="PROSITE" id="PS51854">
    <property type="entry name" value="CSPG"/>
    <property type="match status" value="7"/>
</dbReference>
<feature type="repeat" description="CSPG" evidence="5">
    <location>
        <begin position="1487"/>
        <end position="1579"/>
    </location>
</feature>
<sequence>MNLRHYLLPLWIFLGLIFSYVDAVKVSFFGASHINMPLQEAKLSTNVRMKFRSRQSNALIFLTSGRTDHCLLTLNEGRIKFQLKVNEYETELWSPKQFTFNDLMWHEVVILRYETNLTLQIDEHFVRRTLPVDVRDLNVHFGVYLGGMIGSTAPYLQGVDNFRGCISDVFYNNINILKRAREKSNHVETERITWNCAPEFDAENHETISFVDDLEGFIVYRKAFEERRMRNGDVWSFDFKTIEEYGALLYNLEQSNRFDYLALEIIDSRLRLLVAKGSNAVELIPDRNVSDGKWHSVIIDYNPSEVKISVDDFLNTASFANGSSNYLELGQEFHIGGLDSDAQRKRATNKGFHAKDASFKGCMKNIYINSELIGFPKMKITYGTAIGCVWKYPCIDTSPCVLSARCHQQGIDDFICSCDQNFCIRNDYQQPYKLFTTFAPPEHIPLLEVTPMSVLEGGYMFLSPEFVRVVFEFARLKLHESNILFNITQQPKYGKLSILGNGEHYNETHSRIFSLVDLQTDKVKYTHDGSEHFSDHMGLEMQFGMKDNIGIILEKRKFVLHVNVTPVNDPPVLKLPSNKILRLIQGIPKVLGSDLLTAYDPDSSNSSLIFTILMKPSSEGENGILEVNGKQTDSFSQEDVNNKLVTYLVNSHHTKDTFFDISLQVSDGIETSSSETLQVSVQPLQLRMMNNTGLVMIHKSPSVITPSNLSFTTNSDDDNLDVKFDITRQPHHGVIQKLRSVDSSWISVETFTSNQLQLGQIRYHHTSPEFPHFDEFKFTATLGPVKSSVYDFRITFTKLRIGIQKHQNKVINGTKDTVIDNECLYHQTTPIPTFSRTIIYTLLAVPRFGILYVAGYDGSAKAGDSFTQHDIDERRIRYKTFRTSYSLFVDDIEFIVTVPECEDIIGSIKIIYNPDDNLAKTLTYQRKDKLYVNEGERTAISRIHFDVLLNKFNSLSFNLTHSPSHGDLCLVTNEYKERIESFQLENLYLGDVFYCHDDSESNDDSMKILITSDSQTDFQYVSEIAIDIYLQNDNPPVRQIDKKFPIVRGDSKIITSAELKYSDPDIDSRVADIIYRNIQSANGEVMIGGITALSFNQDDVNNMRVYFNHSGDDYGRVNFIVTDGTFDVPGMLEIEASDPFLKIREVNASIVREGHHVPITLEDLSIETNLNVKPDQIEYKIIEDPSHGVLKHYRKKYNLTYTGRHNNTTSIKNFTQAEVEKERIAYLNTEVASMDRFKYRVTAKSVWTEGELLIRIYPAAYWEPLQIKRNQTLYVEESTSVTILRDVLEIGHPSISPGDITYLVTTSPQHGYLEIQSITSDDEYNSKVFDQSTINSEKMFYIQAGVNQSSDYFKFDVTNGIYWLRDLILKIVIIPENLYVKTAKLFVEEGKSVKLTPEHMIPYSEYYIGKIIEYKILELPRFGSIKSGKSSKINRFTQKQLEANVVQYIHSGSEDHFDSMKLIAYAKNKESLPFELFIEIQPVNDEVPAIVTNTGLQMWIGGKSVLKNTDLMVQDYDTPPDNLTYYIQHLSGGYLSYKNFFNRKIHNFTQEDINRELIYFINDYNIQGAQLGQVVFYVTDGIHNTSEQILYVTSNPVVLEVDKNEFLHVFPLTRKQILPDQLFYKCSDVDREIKFQITVMPQIGKIIREDTTLGITNEVQEFTQDDIENGRIFYEHTSPMVELRTNDSFFFDVKALFAPSLIDQAFNIEISVSSGGLLKFLPNIRIVVDEGDLAPIHLDLSRVLEYLETRVAIQSPELYVETYQPSHGYIKTMDSRKDISKFSLIDFNSNKVYYQHDHSDTVEDKISMAVYLLVGNIFLCNITIPVTINPLNDQPFYLITTSPRISVIEGENKTITNADLLTEDADTAADGIIYEIISNPMHGMLQKISDEGYVQNIISYGNQFTQADINDRRIIYTHSGSPESTTFTFKVSDGEFKPAYETFAIKILPIQIFPSVIAKPLAVPQGSNIGNLSIDHVSIETNVQKSRLIYNITKLPIGGILNNNNKQIFRFNQRQLEDGIIQYVQNDMTRSNDSFQVNAYIPDSSSSLLVDILIVVEPFIQIVPITVTPSSKVRLMSTFVPDNPTQLKLNRYNPKIVISRKPQFGKLRKIRRSTGDVENVNDKDVTSFTFKEMKSGIIYYVARKFPPGFNGINDTFEYILTTKTAQPAQGVVVVEIQSPNRAGEDYVPEIPAPDLAFLPFDVMCLLAILFGIILFLILIILIIKCRPSKKAKKDPAKDNPPHLPRPPDFITMNNTRSMYTPSDNESLPITQSSTPLPVLSNVPHCKVIPIGQLDIQDSDPEDMIDMREDAREQMLRGYGYSEGPESWTSSLGDMGTIPEVSYSSIAQPQHISPKINPLLRRNQYWV</sequence>
<feature type="repeat" description="CSPG" evidence="5">
    <location>
        <begin position="1836"/>
        <end position="1934"/>
    </location>
</feature>
<evidence type="ECO:0000313" key="10">
    <source>
        <dbReference type="EMBL" id="CAG9797083.1"/>
    </source>
</evidence>
<feature type="repeat" description="CSPG" evidence="5">
    <location>
        <begin position="685"/>
        <end position="781"/>
    </location>
</feature>
<dbReference type="EMBL" id="OU895877">
    <property type="protein sequence ID" value="CAG9797083.1"/>
    <property type="molecule type" value="Genomic_DNA"/>
</dbReference>
<evidence type="ECO:0000256" key="7">
    <source>
        <dbReference type="SAM" id="Phobius"/>
    </source>
</evidence>
<evidence type="ECO:0000256" key="4">
    <source>
        <dbReference type="PROSITE-ProRule" id="PRU00122"/>
    </source>
</evidence>
<feature type="signal peptide" evidence="8">
    <location>
        <begin position="1"/>
        <end position="23"/>
    </location>
</feature>
<dbReference type="Gene3D" id="2.60.120.200">
    <property type="match status" value="2"/>
</dbReference>
<feature type="domain" description="Laminin G" evidence="9">
    <location>
        <begin position="25"/>
        <end position="196"/>
    </location>
</feature>
<evidence type="ECO:0000256" key="2">
    <source>
        <dbReference type="ARBA" id="ARBA00022737"/>
    </source>
</evidence>
<keyword evidence="11" id="KW-1185">Reference proteome</keyword>
<keyword evidence="7" id="KW-1133">Transmembrane helix</keyword>
<reference evidence="10" key="1">
    <citation type="submission" date="2022-01" db="EMBL/GenBank/DDBJ databases">
        <authorList>
            <person name="King R."/>
        </authorList>
    </citation>
    <scope>NUCLEOTIDE SEQUENCE</scope>
</reference>
<keyword evidence="3" id="KW-0325">Glycoprotein</keyword>
<feature type="repeat" description="CSPG" evidence="5">
    <location>
        <begin position="443"/>
        <end position="542"/>
    </location>
</feature>
<proteinExistence type="predicted"/>
<dbReference type="Pfam" id="PF02210">
    <property type="entry name" value="Laminin_G_2"/>
    <property type="match status" value="2"/>
</dbReference>
<dbReference type="InterPro" id="IPR013320">
    <property type="entry name" value="ConA-like_dom_sf"/>
</dbReference>
<dbReference type="GO" id="GO:0009653">
    <property type="term" value="P:anatomical structure morphogenesis"/>
    <property type="evidence" value="ECO:0007669"/>
    <property type="project" value="TreeGrafter"/>
</dbReference>
<evidence type="ECO:0000256" key="6">
    <source>
        <dbReference type="SAM" id="MobiDB-lite"/>
    </source>
</evidence>
<feature type="transmembrane region" description="Helical" evidence="7">
    <location>
        <begin position="2197"/>
        <end position="2223"/>
    </location>
</feature>
<dbReference type="CDD" id="cd00110">
    <property type="entry name" value="LamG"/>
    <property type="match status" value="2"/>
</dbReference>
<keyword evidence="2" id="KW-0677">Repeat</keyword>
<dbReference type="OrthoDB" id="430044at2759"/>
<evidence type="ECO:0000259" key="9">
    <source>
        <dbReference type="PROSITE" id="PS50025"/>
    </source>
</evidence>
<dbReference type="InterPro" id="IPR051561">
    <property type="entry name" value="FRAS1_ECM"/>
</dbReference>
<dbReference type="PANTHER" id="PTHR45739:SF12">
    <property type="entry name" value="CHONDROITIN SULFATE PROTEOGLYCAN 4-LIKE ISOFORM X2"/>
    <property type="match status" value="1"/>
</dbReference>
<gene>
    <name evidence="10" type="ORF">CHIRRI_LOCUS84</name>
</gene>
<dbReference type="Proteomes" id="UP001153620">
    <property type="component" value="Chromosome 1"/>
</dbReference>
<organism evidence="10 11">
    <name type="scientific">Chironomus riparius</name>
    <dbReference type="NCBI Taxonomy" id="315576"/>
    <lineage>
        <taxon>Eukaryota</taxon>
        <taxon>Metazoa</taxon>
        <taxon>Ecdysozoa</taxon>
        <taxon>Arthropoda</taxon>
        <taxon>Hexapoda</taxon>
        <taxon>Insecta</taxon>
        <taxon>Pterygota</taxon>
        <taxon>Neoptera</taxon>
        <taxon>Endopterygota</taxon>
        <taxon>Diptera</taxon>
        <taxon>Nematocera</taxon>
        <taxon>Chironomoidea</taxon>
        <taxon>Chironomidae</taxon>
        <taxon>Chironominae</taxon>
        <taxon>Chironomus</taxon>
    </lineage>
</organism>
<dbReference type="SMART" id="SM00282">
    <property type="entry name" value="LamG"/>
    <property type="match status" value="2"/>
</dbReference>
<feature type="repeat" description="CSPG" evidence="5">
    <location>
        <begin position="1264"/>
        <end position="1358"/>
    </location>
</feature>
<feature type="repeat" description="CSPG" evidence="5">
    <location>
        <begin position="572"/>
        <end position="666"/>
    </location>
</feature>
<feature type="chain" id="PRO_5040118086" description="Laminin G domain-containing protein" evidence="8">
    <location>
        <begin position="24"/>
        <end position="2366"/>
    </location>
</feature>
<dbReference type="InterPro" id="IPR001791">
    <property type="entry name" value="Laminin_G"/>
</dbReference>
<feature type="region of interest" description="Disordered" evidence="6">
    <location>
        <begin position="2230"/>
        <end position="2251"/>
    </location>
</feature>
<dbReference type="SUPFAM" id="SSF49899">
    <property type="entry name" value="Concanavalin A-like lectins/glucanases"/>
    <property type="match status" value="2"/>
</dbReference>
<dbReference type="PANTHER" id="PTHR45739">
    <property type="entry name" value="MATRIX PROTEIN, PUTATIVE-RELATED"/>
    <property type="match status" value="1"/>
</dbReference>